<evidence type="ECO:0000256" key="5">
    <source>
        <dbReference type="ARBA" id="ARBA00022833"/>
    </source>
</evidence>
<evidence type="ECO:0000313" key="7">
    <source>
        <dbReference type="EMBL" id="QHX44221.1"/>
    </source>
</evidence>
<evidence type="ECO:0000259" key="6">
    <source>
        <dbReference type="Pfam" id="PF00962"/>
    </source>
</evidence>
<protein>
    <submittedName>
        <fullName evidence="7">Adenosine deaminase</fullName>
    </submittedName>
</protein>
<dbReference type="InterPro" id="IPR032466">
    <property type="entry name" value="Metal_Hydrolase"/>
</dbReference>
<dbReference type="PANTHER" id="PTHR43114:SF6">
    <property type="entry name" value="ADENINE DEAMINASE"/>
    <property type="match status" value="1"/>
</dbReference>
<dbReference type="SUPFAM" id="SSF51556">
    <property type="entry name" value="Metallo-dependent hydrolases"/>
    <property type="match status" value="1"/>
</dbReference>
<keyword evidence="4" id="KW-0378">Hydrolase</keyword>
<name>A0A6P1Y3F5_9SPIR</name>
<evidence type="ECO:0000313" key="8">
    <source>
        <dbReference type="Proteomes" id="UP000464374"/>
    </source>
</evidence>
<dbReference type="KEGG" id="trz:GWP43_13005"/>
<dbReference type="InterPro" id="IPR001365">
    <property type="entry name" value="A_deaminase_dom"/>
</dbReference>
<evidence type="ECO:0000256" key="1">
    <source>
        <dbReference type="ARBA" id="ARBA00001947"/>
    </source>
</evidence>
<organism evidence="7 8">
    <name type="scientific">Treponema vincentii</name>
    <dbReference type="NCBI Taxonomy" id="69710"/>
    <lineage>
        <taxon>Bacteria</taxon>
        <taxon>Pseudomonadati</taxon>
        <taxon>Spirochaetota</taxon>
        <taxon>Spirochaetia</taxon>
        <taxon>Spirochaetales</taxon>
        <taxon>Treponemataceae</taxon>
        <taxon>Treponema</taxon>
    </lineage>
</organism>
<dbReference type="GO" id="GO:0046872">
    <property type="term" value="F:metal ion binding"/>
    <property type="evidence" value="ECO:0007669"/>
    <property type="project" value="UniProtKB-KW"/>
</dbReference>
<evidence type="ECO:0000256" key="2">
    <source>
        <dbReference type="ARBA" id="ARBA00006676"/>
    </source>
</evidence>
<dbReference type="RefSeq" id="WP_162664498.1">
    <property type="nucleotide sequence ID" value="NZ_CP048020.1"/>
</dbReference>
<dbReference type="PANTHER" id="PTHR43114">
    <property type="entry name" value="ADENINE DEAMINASE"/>
    <property type="match status" value="1"/>
</dbReference>
<reference evidence="7 8" key="1">
    <citation type="submission" date="2020-01" db="EMBL/GenBank/DDBJ databases">
        <title>Complete genome sequence of a human oral phylogroup 1 Treponema sp. strain ATCC 700766, originally isolated from periodontitis dental plaque.</title>
        <authorList>
            <person name="Chan Y."/>
            <person name="Huo Y.-B."/>
            <person name="Yu X.-L."/>
            <person name="Zeng H."/>
            <person name="Leung W.-K."/>
            <person name="Watt R.M."/>
        </authorList>
    </citation>
    <scope>NUCLEOTIDE SEQUENCE [LARGE SCALE GENOMIC DNA]</scope>
    <source>
        <strain evidence="7 8">OMZ 804</strain>
    </source>
</reference>
<dbReference type="Gene3D" id="3.20.20.140">
    <property type="entry name" value="Metal-dependent hydrolases"/>
    <property type="match status" value="1"/>
</dbReference>
<dbReference type="GO" id="GO:0019239">
    <property type="term" value="F:deaminase activity"/>
    <property type="evidence" value="ECO:0007669"/>
    <property type="project" value="InterPro"/>
</dbReference>
<dbReference type="InterPro" id="IPR006330">
    <property type="entry name" value="Ado/ade_deaminase"/>
</dbReference>
<comment type="cofactor">
    <cofactor evidence="1">
        <name>Zn(2+)</name>
        <dbReference type="ChEBI" id="CHEBI:29105"/>
    </cofactor>
</comment>
<proteinExistence type="inferred from homology"/>
<keyword evidence="5" id="KW-0862">Zinc</keyword>
<dbReference type="AlphaFoldDB" id="A0A6P1Y3F5"/>
<feature type="domain" description="Adenosine deaminase" evidence="6">
    <location>
        <begin position="61"/>
        <end position="277"/>
    </location>
</feature>
<dbReference type="Proteomes" id="UP000464374">
    <property type="component" value="Chromosome"/>
</dbReference>
<accession>A0A6P1Y3F5</accession>
<evidence type="ECO:0000256" key="4">
    <source>
        <dbReference type="ARBA" id="ARBA00022801"/>
    </source>
</evidence>
<dbReference type="GO" id="GO:0016814">
    <property type="term" value="F:hydrolase activity, acting on carbon-nitrogen (but not peptide) bonds, in cyclic amidines"/>
    <property type="evidence" value="ECO:0007669"/>
    <property type="project" value="UniProtKB-ARBA"/>
</dbReference>
<gene>
    <name evidence="7" type="ORF">GWP43_13005</name>
</gene>
<sequence length="300" mass="34337">MKDIEYLKSRPKSDTHNHLNLSMKYEHYKHWAGVVIPNFPRKMAGLDEMHQVIGSYTRPRCKTAKDVKALFEMSIQDAIADNVVWLETSIDIGFIKHYDNNIDKFLSDVSRLVSKYKKQIEIRPEVGIPKTLDRDFIRTWVYPLFESKVFKNVDLYGTEVFEGIEDFGYIFKLAEKHNIKKKAHIGEFSDAQSVRKFVEFFELDEVQHGIGAASDDSVLKFLADRKIRCNVCPMSNVMLSAVPSLKEHPIKKMIDAGIPIGLGTDDLLFFGKTNSDQLYDMLECGLITDADAEMLMAVRG</sequence>
<dbReference type="Pfam" id="PF00962">
    <property type="entry name" value="A_deaminase"/>
    <property type="match status" value="1"/>
</dbReference>
<keyword evidence="3" id="KW-0479">Metal-binding</keyword>
<evidence type="ECO:0000256" key="3">
    <source>
        <dbReference type="ARBA" id="ARBA00022723"/>
    </source>
</evidence>
<dbReference type="EMBL" id="CP048020">
    <property type="protein sequence ID" value="QHX44221.1"/>
    <property type="molecule type" value="Genomic_DNA"/>
</dbReference>
<comment type="similarity">
    <text evidence="2">Belongs to the metallo-dependent hydrolases superfamily. Adenosine and AMP deaminases family.</text>
</comment>